<proteinExistence type="predicted"/>
<dbReference type="RefSeq" id="WP_419190714.1">
    <property type="nucleotide sequence ID" value="NZ_CP036434.1"/>
</dbReference>
<sequence length="155" mass="17473">METPSNLKDNTVDELKSLITANANSAEIYRNASDLAKSSGLTDLFRSIAVQRESNAKDLQQALALTGETKQYETSLAEPLQSWFMKVRDKFQSEEEVGLLSELERSEDRILHAYQDALKETAGSPLNKRLHEQITGVKKHHDQIRDMRDAAKARS</sequence>
<accession>A0A518F0S5</accession>
<dbReference type="Gene3D" id="1.20.1260.10">
    <property type="match status" value="1"/>
</dbReference>
<dbReference type="InterPro" id="IPR019052">
    <property type="entry name" value="DUF2383"/>
</dbReference>
<evidence type="ECO:0000259" key="2">
    <source>
        <dbReference type="Pfam" id="PF09537"/>
    </source>
</evidence>
<gene>
    <name evidence="3" type="ORF">Poly30_54700</name>
</gene>
<evidence type="ECO:0000256" key="1">
    <source>
        <dbReference type="SAM" id="MobiDB-lite"/>
    </source>
</evidence>
<dbReference type="InterPro" id="IPR012347">
    <property type="entry name" value="Ferritin-like"/>
</dbReference>
<reference evidence="3 4" key="1">
    <citation type="submission" date="2019-02" db="EMBL/GenBank/DDBJ databases">
        <title>Deep-cultivation of Planctomycetes and their phenomic and genomic characterization uncovers novel biology.</title>
        <authorList>
            <person name="Wiegand S."/>
            <person name="Jogler M."/>
            <person name="Boedeker C."/>
            <person name="Pinto D."/>
            <person name="Vollmers J."/>
            <person name="Rivas-Marin E."/>
            <person name="Kohn T."/>
            <person name="Peeters S.H."/>
            <person name="Heuer A."/>
            <person name="Rast P."/>
            <person name="Oberbeckmann S."/>
            <person name="Bunk B."/>
            <person name="Jeske O."/>
            <person name="Meyerdierks A."/>
            <person name="Storesund J.E."/>
            <person name="Kallscheuer N."/>
            <person name="Luecker S."/>
            <person name="Lage O.M."/>
            <person name="Pohl T."/>
            <person name="Merkel B.J."/>
            <person name="Hornburger P."/>
            <person name="Mueller R.-W."/>
            <person name="Bruemmer F."/>
            <person name="Labrenz M."/>
            <person name="Spormann A.M."/>
            <person name="Op den Camp H."/>
            <person name="Overmann J."/>
            <person name="Amann R."/>
            <person name="Jetten M.S.M."/>
            <person name="Mascher T."/>
            <person name="Medema M.H."/>
            <person name="Devos D.P."/>
            <person name="Kaster A.-K."/>
            <person name="Ovreas L."/>
            <person name="Rohde M."/>
            <person name="Galperin M.Y."/>
            <person name="Jogler C."/>
        </authorList>
    </citation>
    <scope>NUCLEOTIDE SEQUENCE [LARGE SCALE GENOMIC DNA]</scope>
    <source>
        <strain evidence="3 4">Poly30</strain>
    </source>
</reference>
<protein>
    <recommendedName>
        <fullName evidence="2">DUF2383 domain-containing protein</fullName>
    </recommendedName>
</protein>
<dbReference type="InterPro" id="IPR011971">
    <property type="entry name" value="CHP02284"/>
</dbReference>
<organism evidence="3 4">
    <name type="scientific">Saltatorellus ferox</name>
    <dbReference type="NCBI Taxonomy" id="2528018"/>
    <lineage>
        <taxon>Bacteria</taxon>
        <taxon>Pseudomonadati</taxon>
        <taxon>Planctomycetota</taxon>
        <taxon>Planctomycetia</taxon>
        <taxon>Planctomycetia incertae sedis</taxon>
        <taxon>Saltatorellus</taxon>
    </lineage>
</organism>
<dbReference type="EMBL" id="CP036434">
    <property type="protein sequence ID" value="QDV09909.1"/>
    <property type="molecule type" value="Genomic_DNA"/>
</dbReference>
<dbReference type="Proteomes" id="UP000320390">
    <property type="component" value="Chromosome"/>
</dbReference>
<name>A0A518F0S5_9BACT</name>
<dbReference type="AlphaFoldDB" id="A0A518F0S5"/>
<dbReference type="InterPro" id="IPR009078">
    <property type="entry name" value="Ferritin-like_SF"/>
</dbReference>
<dbReference type="InterPro" id="IPR016920">
    <property type="entry name" value="UCP029477"/>
</dbReference>
<keyword evidence="4" id="KW-1185">Reference proteome</keyword>
<feature type="compositionally biased region" description="Basic and acidic residues" evidence="1">
    <location>
        <begin position="143"/>
        <end position="155"/>
    </location>
</feature>
<dbReference type="Pfam" id="PF09537">
    <property type="entry name" value="DUF2383"/>
    <property type="match status" value="1"/>
</dbReference>
<feature type="region of interest" description="Disordered" evidence="1">
    <location>
        <begin position="136"/>
        <end position="155"/>
    </location>
</feature>
<dbReference type="PIRSF" id="PIRSF029477">
    <property type="entry name" value="UCP029477"/>
    <property type="match status" value="1"/>
</dbReference>
<dbReference type="NCBIfam" id="TIGR02284">
    <property type="entry name" value="PA2169 family four-helix-bundle protein"/>
    <property type="match status" value="1"/>
</dbReference>
<evidence type="ECO:0000313" key="4">
    <source>
        <dbReference type="Proteomes" id="UP000320390"/>
    </source>
</evidence>
<dbReference type="SUPFAM" id="SSF47240">
    <property type="entry name" value="Ferritin-like"/>
    <property type="match status" value="1"/>
</dbReference>
<evidence type="ECO:0000313" key="3">
    <source>
        <dbReference type="EMBL" id="QDV09909.1"/>
    </source>
</evidence>
<feature type="domain" description="DUF2383" evidence="2">
    <location>
        <begin position="11"/>
        <end position="120"/>
    </location>
</feature>